<dbReference type="EMBL" id="CAJOBO010003088">
    <property type="protein sequence ID" value="CAF4480291.1"/>
    <property type="molecule type" value="Genomic_DNA"/>
</dbReference>
<evidence type="ECO:0008006" key="3">
    <source>
        <dbReference type="Google" id="ProtNLM"/>
    </source>
</evidence>
<organism evidence="1 2">
    <name type="scientific">Rotaria socialis</name>
    <dbReference type="NCBI Taxonomy" id="392032"/>
    <lineage>
        <taxon>Eukaryota</taxon>
        <taxon>Metazoa</taxon>
        <taxon>Spiralia</taxon>
        <taxon>Gnathifera</taxon>
        <taxon>Rotifera</taxon>
        <taxon>Eurotatoria</taxon>
        <taxon>Bdelloidea</taxon>
        <taxon>Philodinida</taxon>
        <taxon>Philodinidae</taxon>
        <taxon>Rotaria</taxon>
    </lineage>
</organism>
<sequence length="412" mass="45323">YIENSTNVALLSSNCTQYFNGLTTAQNADMEAKRQQQEYENIGTRLLQQIIPTIFGYGINGPSYNSPDINGCDSCIYLNASTYQSINILTPPFLNMAYASFTLRAWFDQDAQDHFLHIGVRNQRIYIGFYNDNTQGYQTLLPYVWYHMAYIYDYLTLTQYVYINGVLDAPNSPRRLYKGTAGNMIIGTNKVFFPLNYWNDCIDQVCYFSRAKKASEILSNVTLNVAYTFNNILLDSGSLGINGTGTSLLYTTSDTSINSYSKVIWITSTATTAGAIIHVASTTIGISWSIQMLDFINTGNLGAQGCSTSGSTPLTEPTVPINAWTHVAITYESSNGLRLWMNGTLFVASASSCNYSATDVPVTLTMDASLSSAAGSCTAGIITTGQYFGFLDEFKSFSRELSLTDVSSLVNP</sequence>
<dbReference type="Gene3D" id="2.60.120.200">
    <property type="match status" value="2"/>
</dbReference>
<evidence type="ECO:0000313" key="2">
    <source>
        <dbReference type="Proteomes" id="UP000663851"/>
    </source>
</evidence>
<comment type="caution">
    <text evidence="1">The sequence shown here is derived from an EMBL/GenBank/DDBJ whole genome shotgun (WGS) entry which is preliminary data.</text>
</comment>
<dbReference type="SUPFAM" id="SSF49899">
    <property type="entry name" value="Concanavalin A-like lectins/glucanases"/>
    <property type="match status" value="2"/>
</dbReference>
<feature type="non-terminal residue" evidence="1">
    <location>
        <position position="1"/>
    </location>
</feature>
<protein>
    <recommendedName>
        <fullName evidence="3">LamG domain-containing protein</fullName>
    </recommendedName>
</protein>
<name>A0A820U342_9BILA</name>
<accession>A0A820U342</accession>
<proteinExistence type="predicted"/>
<gene>
    <name evidence="1" type="ORF">HFQ381_LOCUS26196</name>
</gene>
<evidence type="ECO:0000313" key="1">
    <source>
        <dbReference type="EMBL" id="CAF4480291.1"/>
    </source>
</evidence>
<dbReference type="Proteomes" id="UP000663851">
    <property type="component" value="Unassembled WGS sequence"/>
</dbReference>
<dbReference type="AlphaFoldDB" id="A0A820U342"/>
<dbReference type="InterPro" id="IPR013320">
    <property type="entry name" value="ConA-like_dom_sf"/>
</dbReference>
<dbReference type="Pfam" id="PF13385">
    <property type="entry name" value="Laminin_G_3"/>
    <property type="match status" value="2"/>
</dbReference>
<reference evidence="1" key="1">
    <citation type="submission" date="2021-02" db="EMBL/GenBank/DDBJ databases">
        <authorList>
            <person name="Nowell W R."/>
        </authorList>
    </citation>
    <scope>NUCLEOTIDE SEQUENCE</scope>
</reference>